<dbReference type="InterPro" id="IPR010541">
    <property type="entry name" value="Prp3_C"/>
</dbReference>
<evidence type="ECO:0000256" key="4">
    <source>
        <dbReference type="ARBA" id="ARBA00023242"/>
    </source>
</evidence>
<keyword evidence="2" id="KW-0507">mRNA processing</keyword>
<dbReference type="Pfam" id="PF08572">
    <property type="entry name" value="PRP3"/>
    <property type="match status" value="1"/>
</dbReference>
<keyword evidence="7" id="KW-0687">Ribonucleoprotein</keyword>
<protein>
    <submittedName>
        <fullName evidence="7">U4/U6 small nuclear ribonucleoprotein PRP3</fullName>
    </submittedName>
</protein>
<evidence type="ECO:0000313" key="7">
    <source>
        <dbReference type="EMBL" id="JAC83358.1"/>
    </source>
</evidence>
<dbReference type="InterPro" id="IPR027104">
    <property type="entry name" value="Prp3"/>
</dbReference>
<evidence type="ECO:0000256" key="3">
    <source>
        <dbReference type="ARBA" id="ARBA00023187"/>
    </source>
</evidence>
<name>A0A061SGE1_9CHLO</name>
<evidence type="ECO:0000259" key="6">
    <source>
        <dbReference type="Pfam" id="PF08572"/>
    </source>
</evidence>
<dbReference type="GO" id="GO:0000398">
    <property type="term" value="P:mRNA splicing, via spliceosome"/>
    <property type="evidence" value="ECO:0007669"/>
    <property type="project" value="InterPro"/>
</dbReference>
<dbReference type="GO" id="GO:0046540">
    <property type="term" value="C:U4/U6 x U5 tri-snRNP complex"/>
    <property type="evidence" value="ECO:0007669"/>
    <property type="project" value="InterPro"/>
</dbReference>
<dbReference type="EMBL" id="GBEZ01001632">
    <property type="protein sequence ID" value="JAC83358.1"/>
    <property type="molecule type" value="Transcribed_RNA"/>
</dbReference>
<proteinExistence type="predicted"/>
<comment type="subcellular location">
    <subcellularLocation>
        <location evidence="1">Nucleus</location>
    </subcellularLocation>
</comment>
<evidence type="ECO:0000256" key="1">
    <source>
        <dbReference type="ARBA" id="ARBA00004123"/>
    </source>
</evidence>
<dbReference type="CDD" id="cd24162">
    <property type="entry name" value="Prp3_C"/>
    <property type="match status" value="1"/>
</dbReference>
<sequence>MPAPQPLKLTKVELKKLRTQRRRQREMEKQELIRQGLLEPAKPKVKISNLMRVLGSEATADPTVIEKEVRAQMEERQMAHEDRNLARKLTPAERREKKVKKLFGNPDEVAATQVAVYRIEDLSFKQHIYKVDINAQENRLTGIAITVEDSFSLVIVEGSAKAIKRYNKLMLRRIDWNPVRDEDDAPEQRPVNSCNLVWQGEVQNPAFEKFTKEVCSTTASAKKILDALNVGHYWDLAENWQPEVGV</sequence>
<dbReference type="InterPro" id="IPR013881">
    <property type="entry name" value="Pre-mRNA_splic_Prp3_dom"/>
</dbReference>
<organism evidence="7">
    <name type="scientific">Tetraselmis sp. GSL018</name>
    <dbReference type="NCBI Taxonomy" id="582737"/>
    <lineage>
        <taxon>Eukaryota</taxon>
        <taxon>Viridiplantae</taxon>
        <taxon>Chlorophyta</taxon>
        <taxon>core chlorophytes</taxon>
        <taxon>Chlorodendrophyceae</taxon>
        <taxon>Chlorodendrales</taxon>
        <taxon>Chlorodendraceae</taxon>
        <taxon>Tetraselmis</taxon>
    </lineage>
</organism>
<reference evidence="7" key="1">
    <citation type="submission" date="2014-05" db="EMBL/GenBank/DDBJ databases">
        <title>The transcriptome of the halophilic microalga Tetraselmis sp. GSL018 isolated from the Great Salt Lake, Utah.</title>
        <authorList>
            <person name="Jinkerson R.E."/>
            <person name="D'Adamo S."/>
            <person name="Posewitz M.C."/>
        </authorList>
    </citation>
    <scope>NUCLEOTIDE SEQUENCE</scope>
    <source>
        <strain evidence="7">GSL018</strain>
    </source>
</reference>
<evidence type="ECO:0000259" key="5">
    <source>
        <dbReference type="Pfam" id="PF06544"/>
    </source>
</evidence>
<feature type="domain" description="Small nuclear ribonucleoprotein Prp3 C-terminal" evidence="5">
    <location>
        <begin position="115"/>
        <end position="237"/>
    </location>
</feature>
<dbReference type="PANTHER" id="PTHR14212">
    <property type="entry name" value="U4/U6-ASSOCIATED RNA SPLICING FACTOR-RELATED"/>
    <property type="match status" value="1"/>
</dbReference>
<gene>
    <name evidence="7" type="primary">PRP3</name>
    <name evidence="7" type="ORF">TSPGSL018_3541</name>
</gene>
<dbReference type="AlphaFoldDB" id="A0A061SGE1"/>
<feature type="domain" description="Pre-mRNA-splicing factor 3" evidence="6">
    <location>
        <begin position="2"/>
        <end position="90"/>
    </location>
</feature>
<keyword evidence="3" id="KW-0508">mRNA splicing</keyword>
<dbReference type="PANTHER" id="PTHR14212:SF0">
    <property type="entry name" value="U4_U6 SMALL NUCLEAR RIBONUCLEOPROTEIN PRP3"/>
    <property type="match status" value="1"/>
</dbReference>
<evidence type="ECO:0000256" key="2">
    <source>
        <dbReference type="ARBA" id="ARBA00022664"/>
    </source>
</evidence>
<keyword evidence="4" id="KW-0539">Nucleus</keyword>
<accession>A0A061SGE1</accession>
<dbReference type="Pfam" id="PF06544">
    <property type="entry name" value="Prp3_C"/>
    <property type="match status" value="1"/>
</dbReference>